<keyword evidence="2" id="KW-0808">Transferase</keyword>
<comment type="catalytic activity">
    <reaction evidence="2">
        <text>5-methylaminomethyl-2-thiouridine(34) in tRNA + selenophosphate + (2E)-geranyl diphosphate + H2O + H(+) = 5-methylaminomethyl-2-selenouridine(34) in tRNA + (2E)-thiogeraniol + phosphate + diphosphate</text>
        <dbReference type="Rhea" id="RHEA:42716"/>
        <dbReference type="Rhea" id="RHEA-COMP:10195"/>
        <dbReference type="Rhea" id="RHEA-COMP:10196"/>
        <dbReference type="ChEBI" id="CHEBI:15377"/>
        <dbReference type="ChEBI" id="CHEBI:15378"/>
        <dbReference type="ChEBI" id="CHEBI:16144"/>
        <dbReference type="ChEBI" id="CHEBI:33019"/>
        <dbReference type="ChEBI" id="CHEBI:43474"/>
        <dbReference type="ChEBI" id="CHEBI:58057"/>
        <dbReference type="ChEBI" id="CHEBI:74455"/>
        <dbReference type="ChEBI" id="CHEBI:82743"/>
        <dbReference type="ChEBI" id="CHEBI:143703"/>
        <dbReference type="EC" id="2.9.1.3"/>
    </reaction>
</comment>
<dbReference type="Gene3D" id="3.40.250.10">
    <property type="entry name" value="Rhodanese-like domain"/>
    <property type="match status" value="1"/>
</dbReference>
<accession>A0A5Q0TH26</accession>
<gene>
    <name evidence="4" type="primary">mnmH</name>
    <name evidence="2" type="synonym">selU</name>
    <name evidence="4" type="ORF">GFB47_01385</name>
</gene>
<dbReference type="SUPFAM" id="SSF52821">
    <property type="entry name" value="Rhodanese/Cell cycle control phosphatase"/>
    <property type="match status" value="1"/>
</dbReference>
<comment type="catalytic activity">
    <reaction evidence="2">
        <text>5-methylaminomethyl-2-(Se-phospho)selenouridine(34) in tRNA + H2O = 5-methylaminomethyl-2-selenouridine(34) in tRNA + phosphate</text>
        <dbReference type="Rhea" id="RHEA:60176"/>
        <dbReference type="Rhea" id="RHEA-COMP:10196"/>
        <dbReference type="Rhea" id="RHEA-COMP:15523"/>
        <dbReference type="ChEBI" id="CHEBI:15377"/>
        <dbReference type="ChEBI" id="CHEBI:43474"/>
        <dbReference type="ChEBI" id="CHEBI:82743"/>
        <dbReference type="ChEBI" id="CHEBI:143702"/>
    </reaction>
</comment>
<name>A0A5Q0TH26_9VIBR</name>
<dbReference type="InterPro" id="IPR001763">
    <property type="entry name" value="Rhodanese-like_dom"/>
</dbReference>
<comment type="function">
    <text evidence="2">Involved in the post-transcriptional modification of the uridine at the wobble position (U34) of tRNA(Lys), tRNA(Glu) and tRNA(Gln). Catalyzes the conversion of 2-thiouridine (S2U-RNA) to 2-selenouridine (Se2U-RNA). Acts in a two-step process involving geranylation of 2-thiouridine (S2U) to S-geranyl-2-thiouridine (geS2U) and subsequent selenation of the latter derivative to 2-selenouridine (Se2U) in the tRNA chain.</text>
</comment>
<dbReference type="PANTHER" id="PTHR30401:SF0">
    <property type="entry name" value="TRNA 2-SELENOURIDINE SYNTHASE"/>
    <property type="match status" value="1"/>
</dbReference>
<dbReference type="Pfam" id="PF26341">
    <property type="entry name" value="AAA_SelU"/>
    <property type="match status" value="1"/>
</dbReference>
<dbReference type="AlphaFoldDB" id="A0A5Q0TH26"/>
<dbReference type="EC" id="2.9.1.3" evidence="2"/>
<dbReference type="InterPro" id="IPR017582">
    <property type="entry name" value="SelU"/>
</dbReference>
<dbReference type="InterPro" id="IPR058840">
    <property type="entry name" value="AAA_SelU"/>
</dbReference>
<evidence type="ECO:0000256" key="2">
    <source>
        <dbReference type="HAMAP-Rule" id="MF_01622"/>
    </source>
</evidence>
<evidence type="ECO:0000259" key="3">
    <source>
        <dbReference type="PROSITE" id="PS50206"/>
    </source>
</evidence>
<comment type="catalytic activity">
    <reaction evidence="2">
        <text>5-methylaminomethyl-S-(2E)-geranyl-thiouridine(34) in tRNA + selenophosphate + H(+) = 5-methylaminomethyl-2-(Se-phospho)selenouridine(34) in tRNA + (2E)-thiogeraniol</text>
        <dbReference type="Rhea" id="RHEA:60172"/>
        <dbReference type="Rhea" id="RHEA-COMP:14654"/>
        <dbReference type="Rhea" id="RHEA-COMP:15523"/>
        <dbReference type="ChEBI" id="CHEBI:15378"/>
        <dbReference type="ChEBI" id="CHEBI:16144"/>
        <dbReference type="ChEBI" id="CHEBI:140632"/>
        <dbReference type="ChEBI" id="CHEBI:143702"/>
        <dbReference type="ChEBI" id="CHEBI:143703"/>
    </reaction>
</comment>
<dbReference type="GO" id="GO:0043828">
    <property type="term" value="F:tRNA 2-selenouridine synthase activity"/>
    <property type="evidence" value="ECO:0007669"/>
    <property type="project" value="UniProtKB-EC"/>
</dbReference>
<evidence type="ECO:0000313" key="4">
    <source>
        <dbReference type="EMBL" id="QGA64197.1"/>
    </source>
</evidence>
<protein>
    <recommendedName>
        <fullName evidence="2">tRNA 2-selenouridine synthase</fullName>
        <ecNumber evidence="2">2.9.1.3</ecNumber>
    </recommendedName>
</protein>
<dbReference type="PANTHER" id="PTHR30401">
    <property type="entry name" value="TRNA 2-SELENOURIDINE SYNTHASE"/>
    <property type="match status" value="1"/>
</dbReference>
<dbReference type="SUPFAM" id="SSF52540">
    <property type="entry name" value="P-loop containing nucleoside triphosphate hydrolases"/>
    <property type="match status" value="1"/>
</dbReference>
<evidence type="ECO:0000256" key="1">
    <source>
        <dbReference type="ARBA" id="ARBA00023266"/>
    </source>
</evidence>
<dbReference type="InterPro" id="IPR027417">
    <property type="entry name" value="P-loop_NTPase"/>
</dbReference>
<dbReference type="SMART" id="SM00450">
    <property type="entry name" value="RHOD"/>
    <property type="match status" value="1"/>
</dbReference>
<dbReference type="GO" id="GO:0002098">
    <property type="term" value="P:tRNA wobble uridine modification"/>
    <property type="evidence" value="ECO:0007669"/>
    <property type="project" value="UniProtKB-UniRule"/>
</dbReference>
<dbReference type="InterPro" id="IPR036873">
    <property type="entry name" value="Rhodanese-like_dom_sf"/>
</dbReference>
<dbReference type="RefSeq" id="WP_153445966.1">
    <property type="nucleotide sequence ID" value="NZ_CP045699.1"/>
</dbReference>
<dbReference type="Proteomes" id="UP000348942">
    <property type="component" value="Chromosome 1"/>
</dbReference>
<feature type="active site" description="S-selanylcysteine intermediate" evidence="2">
    <location>
        <position position="95"/>
    </location>
</feature>
<dbReference type="NCBIfam" id="NF008751">
    <property type="entry name" value="PRK11784.1-3"/>
    <property type="match status" value="1"/>
</dbReference>
<dbReference type="NCBIfam" id="TIGR03167">
    <property type="entry name" value="tRNA_sel_U_synt"/>
    <property type="match status" value="1"/>
</dbReference>
<feature type="domain" description="Rhodanese" evidence="3">
    <location>
        <begin position="12"/>
        <end position="135"/>
    </location>
</feature>
<comment type="catalytic activity">
    <reaction evidence="2">
        <text>5-methylaminomethyl-2-thiouridine(34) in tRNA + (2E)-geranyl diphosphate = 5-methylaminomethyl-S-(2E)-geranyl-thiouridine(34) in tRNA + diphosphate</text>
        <dbReference type="Rhea" id="RHEA:14085"/>
        <dbReference type="Rhea" id="RHEA-COMP:10195"/>
        <dbReference type="Rhea" id="RHEA-COMP:14654"/>
        <dbReference type="ChEBI" id="CHEBI:33019"/>
        <dbReference type="ChEBI" id="CHEBI:58057"/>
        <dbReference type="ChEBI" id="CHEBI:74455"/>
        <dbReference type="ChEBI" id="CHEBI:140632"/>
    </reaction>
</comment>
<dbReference type="EMBL" id="CP045699">
    <property type="protein sequence ID" value="QGA64197.1"/>
    <property type="molecule type" value="Genomic_DNA"/>
</dbReference>
<organism evidence="4 5">
    <name type="scientific">Vibrio algicola</name>
    <dbReference type="NCBI Taxonomy" id="2662262"/>
    <lineage>
        <taxon>Bacteria</taxon>
        <taxon>Pseudomonadati</taxon>
        <taxon>Pseudomonadota</taxon>
        <taxon>Gammaproteobacteria</taxon>
        <taxon>Vibrionales</taxon>
        <taxon>Vibrionaceae</taxon>
        <taxon>Vibrio</taxon>
    </lineage>
</organism>
<proteinExistence type="inferred from homology"/>
<comment type="similarity">
    <text evidence="2">Belongs to the SelU family.</text>
</comment>
<reference evidence="4 5" key="1">
    <citation type="submission" date="2019-10" db="EMBL/GenBank/DDBJ databases">
        <title>Vibrio sp. nov., isolated from Coralline algae surface.</title>
        <authorList>
            <person name="Geng Y."/>
            <person name="Zhang X."/>
        </authorList>
    </citation>
    <scope>NUCLEOTIDE SEQUENCE [LARGE SCALE GENOMIC DNA]</scope>
    <source>
        <strain evidence="4 5">SM1977</strain>
    </source>
</reference>
<keyword evidence="1 2" id="KW-0711">Selenium</keyword>
<dbReference type="GO" id="GO:0016765">
    <property type="term" value="F:transferase activity, transferring alkyl or aryl (other than methyl) groups"/>
    <property type="evidence" value="ECO:0007669"/>
    <property type="project" value="UniProtKB-UniRule"/>
</dbReference>
<keyword evidence="5" id="KW-1185">Reference proteome</keyword>
<comment type="subunit">
    <text evidence="2">Monomer.</text>
</comment>
<dbReference type="PROSITE" id="PS50206">
    <property type="entry name" value="RHODANESE_3"/>
    <property type="match status" value="1"/>
</dbReference>
<evidence type="ECO:0000313" key="5">
    <source>
        <dbReference type="Proteomes" id="UP000348942"/>
    </source>
</evidence>
<sequence>MRPNSKDFLNIFLNDIPLMDVRAAIEVDKGAFPQSINRPLLDDAQRHEIGICYKEAGEEEAILLGLKLATPEIRAQRLADWKAFCTDNPNGYLYCFRGGLRSHTTQAWLKESGVDYPLIDGGYKAMRRFLMDQLDDNIESLRLINICGPTGSGKTRVLQHIDHQIDFEGLARHRGSAFGRNADDFQPSSIDWENAVSIAMLKHRHRHPQQPLFVEDEGRLIGRIVMPENLCRAMTSNELAILEEPIEKRIAMTVEDYVTQPWQDYQQRFGPDAEQHFSDFVLGSLTRIKKRLGGARFNALHTSLTQALDVLFRTGKHLAFDAPVKTLLADYYDPMYHYQFGKRQGKVIFQGNSEAMIEWANAQ</sequence>
<dbReference type="HAMAP" id="MF_01622">
    <property type="entry name" value="tRNA_sel_U_synth"/>
    <property type="match status" value="1"/>
</dbReference>